<feature type="compositionally biased region" description="Low complexity" evidence="1">
    <location>
        <begin position="111"/>
        <end position="139"/>
    </location>
</feature>
<dbReference type="HOGENOM" id="CLU_1133960_0_0_1"/>
<evidence type="ECO:0000313" key="2">
    <source>
        <dbReference type="EMBL" id="CCA71235.1"/>
    </source>
</evidence>
<dbReference type="Proteomes" id="UP000007148">
    <property type="component" value="Unassembled WGS sequence"/>
</dbReference>
<protein>
    <submittedName>
        <fullName evidence="2">Uncharacterized protein</fullName>
    </submittedName>
</protein>
<reference evidence="2 3" key="1">
    <citation type="journal article" date="2011" name="PLoS Pathog.">
        <title>Endophytic Life Strategies Decoded by Genome and Transcriptome Analyses of the Mutualistic Root Symbiont Piriformospora indica.</title>
        <authorList>
            <person name="Zuccaro A."/>
            <person name="Lahrmann U."/>
            <person name="Guldener U."/>
            <person name="Langen G."/>
            <person name="Pfiffi S."/>
            <person name="Biedenkopf D."/>
            <person name="Wong P."/>
            <person name="Samans B."/>
            <person name="Grimm C."/>
            <person name="Basiewicz M."/>
            <person name="Murat C."/>
            <person name="Martin F."/>
            <person name="Kogel K.H."/>
        </authorList>
    </citation>
    <scope>NUCLEOTIDE SEQUENCE [LARGE SCALE GENOMIC DNA]</scope>
    <source>
        <strain evidence="2 3">DSM 11827</strain>
    </source>
</reference>
<dbReference type="InParanoid" id="G4TIU0"/>
<feature type="region of interest" description="Disordered" evidence="1">
    <location>
        <begin position="199"/>
        <end position="245"/>
    </location>
</feature>
<dbReference type="AlphaFoldDB" id="G4TIU0"/>
<accession>G4TIU0</accession>
<keyword evidence="3" id="KW-1185">Reference proteome</keyword>
<feature type="region of interest" description="Disordered" evidence="1">
    <location>
        <begin position="106"/>
        <end position="172"/>
    </location>
</feature>
<feature type="compositionally biased region" description="Polar residues" evidence="1">
    <location>
        <begin position="159"/>
        <end position="172"/>
    </location>
</feature>
<evidence type="ECO:0000256" key="1">
    <source>
        <dbReference type="SAM" id="MobiDB-lite"/>
    </source>
</evidence>
<proteinExistence type="predicted"/>
<organism evidence="2 3">
    <name type="scientific">Serendipita indica (strain DSM 11827)</name>
    <name type="common">Root endophyte fungus</name>
    <name type="synonym">Piriformospora indica</name>
    <dbReference type="NCBI Taxonomy" id="1109443"/>
    <lineage>
        <taxon>Eukaryota</taxon>
        <taxon>Fungi</taxon>
        <taxon>Dikarya</taxon>
        <taxon>Basidiomycota</taxon>
        <taxon>Agaricomycotina</taxon>
        <taxon>Agaricomycetes</taxon>
        <taxon>Sebacinales</taxon>
        <taxon>Serendipitaceae</taxon>
        <taxon>Serendipita</taxon>
    </lineage>
</organism>
<name>G4TIU0_SERID</name>
<evidence type="ECO:0000313" key="3">
    <source>
        <dbReference type="Proteomes" id="UP000007148"/>
    </source>
</evidence>
<gene>
    <name evidence="2" type="ORF">PIIN_05173</name>
</gene>
<comment type="caution">
    <text evidence="2">The sequence shown here is derived from an EMBL/GenBank/DDBJ whole genome shotgun (WGS) entry which is preliminary data.</text>
</comment>
<feature type="region of interest" description="Disordered" evidence="1">
    <location>
        <begin position="18"/>
        <end position="61"/>
    </location>
</feature>
<dbReference type="EMBL" id="CAFZ01000111">
    <property type="protein sequence ID" value="CCA71235.1"/>
    <property type="molecule type" value="Genomic_DNA"/>
</dbReference>
<feature type="compositionally biased region" description="Low complexity" evidence="1">
    <location>
        <begin position="234"/>
        <end position="245"/>
    </location>
</feature>
<sequence>MVENSSIRMSTSNYLSHRLSPLATRHSSSDTEASRRRLAISSTASRQAKMGVHKDDLGVSKTNTRPALIHRHSPEATTLLALVHPHEPLDIPIPPTLKSNPKARAYSFETSSPSGSGPGLSSPTRRKTPTSSPSQSSPKWYDYNEFGDVGYSRPRAESHSSTGSGFSVPTKSDSAHEQWLQQVATSSLIVTRHTITQDDGLRGDRPYGPFTPTLPSPPIIHATTFRSHPPPLSLPSSVLSTTSAA</sequence>